<dbReference type="PANTHER" id="PTHR15822">
    <property type="entry name" value="TRAF AND TNF RECEPTOR-ASSOCIATED PROTEIN"/>
    <property type="match status" value="1"/>
</dbReference>
<evidence type="ECO:0000256" key="6">
    <source>
        <dbReference type="ARBA" id="ARBA00022801"/>
    </source>
</evidence>
<keyword evidence="11" id="KW-1185">Reference proteome</keyword>
<evidence type="ECO:0000256" key="4">
    <source>
        <dbReference type="ARBA" id="ARBA00022723"/>
    </source>
</evidence>
<evidence type="ECO:0000313" key="10">
    <source>
        <dbReference type="EMBL" id="MCO1660207.1"/>
    </source>
</evidence>
<comment type="caution">
    <text evidence="10">The sequence shown here is derived from an EMBL/GenBank/DDBJ whole genome shotgun (WGS) entry which is preliminary data.</text>
</comment>
<dbReference type="Pfam" id="PF03372">
    <property type="entry name" value="Exo_endo_phos"/>
    <property type="match status" value="1"/>
</dbReference>
<comment type="cofactor">
    <cofactor evidence="2">
        <name>Mg(2+)</name>
        <dbReference type="ChEBI" id="CHEBI:18420"/>
    </cofactor>
</comment>
<keyword evidence="5" id="KW-0227">DNA damage</keyword>
<accession>A0ABT1AAZ0</accession>
<keyword evidence="7" id="KW-0460">Magnesium</keyword>
<evidence type="ECO:0000259" key="9">
    <source>
        <dbReference type="Pfam" id="PF03372"/>
    </source>
</evidence>
<sequence>MRVVTLNVQNDEGDPRRVGLLNRVLREVAADVVVLQEVCYPGRRDHLAELLAGTGLVHTTHQADVLGRPPAGTERFGGGAVATRWAHSVVDVREHRPRTATERHWWVLAVAVTVPVLGDLLLVSPTTPWEPDVEDVRERVAGEVLDVDDRHRRALPTVVAGDLNAGPGSASLRVLAGRFRDAWAVAGDGPGYTWSVDNPLAAAEIGRLLGEPGHRRRIDHVLVGPGARVGAARLVADRPVDGVWLSDHAGVLVDLDPAPG</sequence>
<keyword evidence="4" id="KW-0479">Metal-binding</keyword>
<reference evidence="10" key="1">
    <citation type="submission" date="2021-04" db="EMBL/GenBank/DDBJ databases">
        <title>Pseudonocardia sp. nov., isolated from sandy soil of mangrove forest.</title>
        <authorList>
            <person name="Zan Z."/>
            <person name="Huang R."/>
            <person name="Liu W."/>
        </authorList>
    </citation>
    <scope>NUCLEOTIDE SEQUENCE</scope>
    <source>
        <strain evidence="10">S2-4</strain>
    </source>
</reference>
<evidence type="ECO:0000256" key="5">
    <source>
        <dbReference type="ARBA" id="ARBA00022763"/>
    </source>
</evidence>
<comment type="cofactor">
    <cofactor evidence="1">
        <name>Mn(2+)</name>
        <dbReference type="ChEBI" id="CHEBI:29035"/>
    </cofactor>
</comment>
<gene>
    <name evidence="10" type="ORF">KDL28_34620</name>
</gene>
<evidence type="ECO:0000256" key="1">
    <source>
        <dbReference type="ARBA" id="ARBA00001936"/>
    </source>
</evidence>
<dbReference type="RefSeq" id="WP_252445565.1">
    <property type="nucleotide sequence ID" value="NZ_JAGSOV010000078.1"/>
</dbReference>
<dbReference type="InterPro" id="IPR005135">
    <property type="entry name" value="Endo/exonuclease/phosphatase"/>
</dbReference>
<evidence type="ECO:0000256" key="8">
    <source>
        <dbReference type="ARBA" id="ARBA00023204"/>
    </source>
</evidence>
<evidence type="ECO:0000256" key="7">
    <source>
        <dbReference type="ARBA" id="ARBA00022842"/>
    </source>
</evidence>
<keyword evidence="3" id="KW-0540">Nuclease</keyword>
<organism evidence="10 11">
    <name type="scientific">Pseudonocardia humida</name>
    <dbReference type="NCBI Taxonomy" id="2800819"/>
    <lineage>
        <taxon>Bacteria</taxon>
        <taxon>Bacillati</taxon>
        <taxon>Actinomycetota</taxon>
        <taxon>Actinomycetes</taxon>
        <taxon>Pseudonocardiales</taxon>
        <taxon>Pseudonocardiaceae</taxon>
        <taxon>Pseudonocardia</taxon>
    </lineage>
</organism>
<dbReference type="GO" id="GO:0004519">
    <property type="term" value="F:endonuclease activity"/>
    <property type="evidence" value="ECO:0007669"/>
    <property type="project" value="UniProtKB-KW"/>
</dbReference>
<keyword evidence="10" id="KW-0255">Endonuclease</keyword>
<dbReference type="EMBL" id="JAGSOV010000078">
    <property type="protein sequence ID" value="MCO1660207.1"/>
    <property type="molecule type" value="Genomic_DNA"/>
</dbReference>
<evidence type="ECO:0000256" key="2">
    <source>
        <dbReference type="ARBA" id="ARBA00001946"/>
    </source>
</evidence>
<dbReference type="InterPro" id="IPR036691">
    <property type="entry name" value="Endo/exonu/phosph_ase_sf"/>
</dbReference>
<feature type="domain" description="Endonuclease/exonuclease/phosphatase" evidence="9">
    <location>
        <begin position="4"/>
        <end position="248"/>
    </location>
</feature>
<dbReference type="PANTHER" id="PTHR15822:SF4">
    <property type="entry name" value="TYROSYL-DNA PHOSPHODIESTERASE 2"/>
    <property type="match status" value="1"/>
</dbReference>
<evidence type="ECO:0000313" key="11">
    <source>
        <dbReference type="Proteomes" id="UP001165283"/>
    </source>
</evidence>
<evidence type="ECO:0000256" key="3">
    <source>
        <dbReference type="ARBA" id="ARBA00022722"/>
    </source>
</evidence>
<dbReference type="Gene3D" id="3.60.10.10">
    <property type="entry name" value="Endonuclease/exonuclease/phosphatase"/>
    <property type="match status" value="1"/>
</dbReference>
<protein>
    <submittedName>
        <fullName evidence="10">Endonuclease/exonuclease/phosphatase family protein</fullName>
    </submittedName>
</protein>
<dbReference type="InterPro" id="IPR051547">
    <property type="entry name" value="TDP2-like"/>
</dbReference>
<name>A0ABT1AAZ0_9PSEU</name>
<dbReference type="Proteomes" id="UP001165283">
    <property type="component" value="Unassembled WGS sequence"/>
</dbReference>
<keyword evidence="6" id="KW-0378">Hydrolase</keyword>
<keyword evidence="8" id="KW-0234">DNA repair</keyword>
<proteinExistence type="predicted"/>
<dbReference type="SUPFAM" id="SSF56219">
    <property type="entry name" value="DNase I-like"/>
    <property type="match status" value="1"/>
</dbReference>